<gene>
    <name evidence="1" type="ORF">NDU88_005298</name>
</gene>
<dbReference type="AlphaFoldDB" id="A0AAV7VN50"/>
<organism evidence="1 2">
    <name type="scientific">Pleurodeles waltl</name>
    <name type="common">Iberian ribbed newt</name>
    <dbReference type="NCBI Taxonomy" id="8319"/>
    <lineage>
        <taxon>Eukaryota</taxon>
        <taxon>Metazoa</taxon>
        <taxon>Chordata</taxon>
        <taxon>Craniata</taxon>
        <taxon>Vertebrata</taxon>
        <taxon>Euteleostomi</taxon>
        <taxon>Amphibia</taxon>
        <taxon>Batrachia</taxon>
        <taxon>Caudata</taxon>
        <taxon>Salamandroidea</taxon>
        <taxon>Salamandridae</taxon>
        <taxon>Pleurodelinae</taxon>
        <taxon>Pleurodeles</taxon>
    </lineage>
</organism>
<reference evidence="1" key="1">
    <citation type="journal article" date="2022" name="bioRxiv">
        <title>Sequencing and chromosome-scale assembly of the giantPleurodeles waltlgenome.</title>
        <authorList>
            <person name="Brown T."/>
            <person name="Elewa A."/>
            <person name="Iarovenko S."/>
            <person name="Subramanian E."/>
            <person name="Araus A.J."/>
            <person name="Petzold A."/>
            <person name="Susuki M."/>
            <person name="Suzuki K.-i.T."/>
            <person name="Hayashi T."/>
            <person name="Toyoda A."/>
            <person name="Oliveira C."/>
            <person name="Osipova E."/>
            <person name="Leigh N.D."/>
            <person name="Simon A."/>
            <person name="Yun M.H."/>
        </authorList>
    </citation>
    <scope>NUCLEOTIDE SEQUENCE</scope>
    <source>
        <strain evidence="1">20211129_DDA</strain>
        <tissue evidence="1">Liver</tissue>
    </source>
</reference>
<name>A0AAV7VN50_PLEWA</name>
<dbReference type="EMBL" id="JANPWB010000003">
    <property type="protein sequence ID" value="KAJ1201489.1"/>
    <property type="molecule type" value="Genomic_DNA"/>
</dbReference>
<protein>
    <submittedName>
        <fullName evidence="1">Uncharacterized protein</fullName>
    </submittedName>
</protein>
<evidence type="ECO:0000313" key="2">
    <source>
        <dbReference type="Proteomes" id="UP001066276"/>
    </source>
</evidence>
<evidence type="ECO:0000313" key="1">
    <source>
        <dbReference type="EMBL" id="KAJ1201489.1"/>
    </source>
</evidence>
<proteinExistence type="predicted"/>
<dbReference type="Proteomes" id="UP001066276">
    <property type="component" value="Chromosome 2_1"/>
</dbReference>
<sequence length="100" mass="11160">MLPLRSDLEILQNGLRNGCVLSTNAQNDRQDSASRSTVKGLEIHKSLDVEATPILVASCKVRNHHIQVWVAVHKFIQCRLSHRSKPSQPSSRVPVILSLE</sequence>
<keyword evidence="2" id="KW-1185">Reference proteome</keyword>
<comment type="caution">
    <text evidence="1">The sequence shown here is derived from an EMBL/GenBank/DDBJ whole genome shotgun (WGS) entry which is preliminary data.</text>
</comment>
<accession>A0AAV7VN50</accession>